<evidence type="ECO:0000256" key="9">
    <source>
        <dbReference type="RuleBase" id="RU365073"/>
    </source>
</evidence>
<dbReference type="GO" id="GO:0006406">
    <property type="term" value="P:mRNA export from nucleus"/>
    <property type="evidence" value="ECO:0007669"/>
    <property type="project" value="TreeGrafter"/>
</dbReference>
<keyword evidence="8 9" id="KW-0539">Nucleus</keyword>
<keyword evidence="3 9" id="KW-0813">Transport</keyword>
<dbReference type="InterPro" id="IPR011502">
    <property type="entry name" value="Nucleoporin_Nup85"/>
</dbReference>
<evidence type="ECO:0000256" key="3">
    <source>
        <dbReference type="ARBA" id="ARBA00022448"/>
    </source>
</evidence>
<keyword evidence="7 9" id="KW-0906">Nuclear pore complex</keyword>
<keyword evidence="6 9" id="KW-0811">Translocation</keyword>
<sequence length="590" mass="67491">MVSATKTYENIEMNFVVKTKDIFGKAQALAQQQSGLLSKAEVLGLCERYIETIVETVQELEPFEEYTSEMDVYKIYGKIFLFAQEVMVGSLEGTTLGFDLLRWSKNGLEEIDDIASQLLQDVKEGKMLIEDHPCYWNLVIFNILTGEFQNAKGLLQEHSSAAASEAYATVISKLSQIKMSWFEIDSPLTKFKEWQDDLRNLLQTGFFKADTYLSWVVNILIGDMDTFKQLAEENIETWYQILPAVVFFCYPQTELFDIEPVLSQVLSMFTNLELNMLDNVMLAILRNDWIKVSEILLNEVNDFWLAAHIYDTIYKTSPSLLIVDTVNLRDLVVQRYAETLFSKGNYVTAIGYFVDANLPNVEELISKRIMETPDMDEESSEILIKICDSVGLTDCRNEIGKRMTKKYLSENNWINALQWSLSSKNKTSIANVCNTILESATPDEICRLAELEDLMRSSSTIPHALILRKYIQCNLDIRSGELLKGAECLSQIILSNHASTKFTFTLIRDLIMVLGTASNEKISLFDAETCHQLSRFLAFFELDVNRMLRSGDIGNATRKCFENEGDLQNEIRLFKELLINEMTRAFVFKL</sequence>
<evidence type="ECO:0000256" key="8">
    <source>
        <dbReference type="ARBA" id="ARBA00023242"/>
    </source>
</evidence>
<dbReference type="GO" id="GO:0031965">
    <property type="term" value="C:nuclear membrane"/>
    <property type="evidence" value="ECO:0007669"/>
    <property type="project" value="UniProtKB-UniRule"/>
</dbReference>
<protein>
    <recommendedName>
        <fullName evidence="9">Nuclear pore complex protein Nup85</fullName>
    </recommendedName>
</protein>
<evidence type="ECO:0000313" key="11">
    <source>
        <dbReference type="WBParaSite" id="SPAL_0000812600.1"/>
    </source>
</evidence>
<reference evidence="11" key="1">
    <citation type="submission" date="2017-02" db="UniProtKB">
        <authorList>
            <consortium name="WormBaseParasite"/>
        </authorList>
    </citation>
    <scope>IDENTIFICATION</scope>
</reference>
<dbReference type="Proteomes" id="UP000046392">
    <property type="component" value="Unplaced"/>
</dbReference>
<accession>A0A0N5BQG1</accession>
<keyword evidence="5 9" id="KW-0653">Protein transport</keyword>
<dbReference type="Pfam" id="PF07575">
    <property type="entry name" value="Nucleopor_Nup85"/>
    <property type="match status" value="1"/>
</dbReference>
<dbReference type="GO" id="GO:0017056">
    <property type="term" value="F:structural constituent of nuclear pore"/>
    <property type="evidence" value="ECO:0007669"/>
    <property type="project" value="TreeGrafter"/>
</dbReference>
<evidence type="ECO:0000256" key="6">
    <source>
        <dbReference type="ARBA" id="ARBA00023010"/>
    </source>
</evidence>
<comment type="similarity">
    <text evidence="2 9">Belongs to the nucleoporin Nup85 family.</text>
</comment>
<dbReference type="STRING" id="174720.A0A0N5BQG1"/>
<keyword evidence="4 9" id="KW-0509">mRNA transport</keyword>
<dbReference type="PANTHER" id="PTHR13373:SF21">
    <property type="entry name" value="NUCLEAR PORE COMPLEX PROTEIN NUP85"/>
    <property type="match status" value="1"/>
</dbReference>
<dbReference type="GO" id="GO:0045893">
    <property type="term" value="P:positive regulation of DNA-templated transcription"/>
    <property type="evidence" value="ECO:0007669"/>
    <property type="project" value="TreeGrafter"/>
</dbReference>
<comment type="subunit">
    <text evidence="9">Component of the nuclear pore complex (NPC).</text>
</comment>
<keyword evidence="10" id="KW-1185">Reference proteome</keyword>
<dbReference type="AlphaFoldDB" id="A0A0N5BQG1"/>
<evidence type="ECO:0000256" key="2">
    <source>
        <dbReference type="ARBA" id="ARBA00005573"/>
    </source>
</evidence>
<evidence type="ECO:0000313" key="10">
    <source>
        <dbReference type="Proteomes" id="UP000046392"/>
    </source>
</evidence>
<proteinExistence type="inferred from homology"/>
<evidence type="ECO:0000256" key="7">
    <source>
        <dbReference type="ARBA" id="ARBA00023132"/>
    </source>
</evidence>
<dbReference type="WBParaSite" id="SPAL_0000812600.1">
    <property type="protein sequence ID" value="SPAL_0000812600.1"/>
    <property type="gene ID" value="SPAL_0000812600"/>
</dbReference>
<dbReference type="PANTHER" id="PTHR13373">
    <property type="entry name" value="FROUNT PROTEIN-RELATED"/>
    <property type="match status" value="1"/>
</dbReference>
<comment type="subcellular location">
    <subcellularLocation>
        <location evidence="1 9">Nucleus</location>
        <location evidence="1 9">Nuclear pore complex</location>
    </subcellularLocation>
</comment>
<dbReference type="GO" id="GO:0031080">
    <property type="term" value="C:nuclear pore outer ring"/>
    <property type="evidence" value="ECO:0007669"/>
    <property type="project" value="TreeGrafter"/>
</dbReference>
<dbReference type="GO" id="GO:0006606">
    <property type="term" value="P:protein import into nucleus"/>
    <property type="evidence" value="ECO:0007669"/>
    <property type="project" value="TreeGrafter"/>
</dbReference>
<evidence type="ECO:0000256" key="1">
    <source>
        <dbReference type="ARBA" id="ARBA00004567"/>
    </source>
</evidence>
<name>A0A0N5BQG1_STREA</name>
<comment type="function">
    <text evidence="9">Functions as a component of the nuclear pore complex (NPC).</text>
</comment>
<organism evidence="10 11">
    <name type="scientific">Strongyloides papillosus</name>
    <name type="common">Intestinal threadworm</name>
    <dbReference type="NCBI Taxonomy" id="174720"/>
    <lineage>
        <taxon>Eukaryota</taxon>
        <taxon>Metazoa</taxon>
        <taxon>Ecdysozoa</taxon>
        <taxon>Nematoda</taxon>
        <taxon>Chromadorea</taxon>
        <taxon>Rhabditida</taxon>
        <taxon>Tylenchina</taxon>
        <taxon>Panagrolaimomorpha</taxon>
        <taxon>Strongyloidoidea</taxon>
        <taxon>Strongyloididae</taxon>
        <taxon>Strongyloides</taxon>
    </lineage>
</organism>
<keyword evidence="9" id="KW-0472">Membrane</keyword>
<evidence type="ECO:0000256" key="5">
    <source>
        <dbReference type="ARBA" id="ARBA00022927"/>
    </source>
</evidence>
<evidence type="ECO:0000256" key="4">
    <source>
        <dbReference type="ARBA" id="ARBA00022816"/>
    </source>
</evidence>